<organism evidence="3 4">
    <name type="scientific">Heterostelium pallidum (strain ATCC 26659 / Pp 5 / PN500)</name>
    <name type="common">Cellular slime mold</name>
    <name type="synonym">Polysphondylium pallidum</name>
    <dbReference type="NCBI Taxonomy" id="670386"/>
    <lineage>
        <taxon>Eukaryota</taxon>
        <taxon>Amoebozoa</taxon>
        <taxon>Evosea</taxon>
        <taxon>Eumycetozoa</taxon>
        <taxon>Dictyostelia</taxon>
        <taxon>Acytosteliales</taxon>
        <taxon>Acytosteliaceae</taxon>
        <taxon>Heterostelium</taxon>
    </lineage>
</organism>
<feature type="transmembrane region" description="Helical" evidence="2">
    <location>
        <begin position="96"/>
        <end position="118"/>
    </location>
</feature>
<feature type="compositionally biased region" description="Polar residues" evidence="1">
    <location>
        <begin position="327"/>
        <end position="342"/>
    </location>
</feature>
<dbReference type="GeneID" id="31362688"/>
<dbReference type="OMA" id="EWIFIGC"/>
<feature type="transmembrane region" description="Helical" evidence="2">
    <location>
        <begin position="12"/>
        <end position="34"/>
    </location>
</feature>
<evidence type="ECO:0000256" key="1">
    <source>
        <dbReference type="SAM" id="MobiDB-lite"/>
    </source>
</evidence>
<feature type="transmembrane region" description="Helical" evidence="2">
    <location>
        <begin position="244"/>
        <end position="263"/>
    </location>
</feature>
<dbReference type="FunCoup" id="D3BEP2">
    <property type="interactions" value="1"/>
</dbReference>
<dbReference type="InParanoid" id="D3BEP2"/>
<feature type="region of interest" description="Disordered" evidence="1">
    <location>
        <begin position="322"/>
        <end position="385"/>
    </location>
</feature>
<dbReference type="PANTHER" id="PTHR31494:SF3">
    <property type="entry name" value="THH1_TOM1_TOM3 DOMAIN-CONTAINING PROTEIN"/>
    <property type="match status" value="1"/>
</dbReference>
<proteinExistence type="predicted"/>
<feature type="transmembrane region" description="Helical" evidence="2">
    <location>
        <begin position="167"/>
        <end position="188"/>
    </location>
</feature>
<keyword evidence="2" id="KW-0812">Transmembrane</keyword>
<keyword evidence="4" id="KW-1185">Reference proteome</keyword>
<dbReference type="PANTHER" id="PTHR31494">
    <property type="entry name" value="THH1_TOM1_TOM3 DOMAIN-CONTAINING PROTEIN-RELATED-RELATED"/>
    <property type="match status" value="1"/>
</dbReference>
<feature type="transmembrane region" description="Helical" evidence="2">
    <location>
        <begin position="130"/>
        <end position="155"/>
    </location>
</feature>
<evidence type="ECO:0008006" key="5">
    <source>
        <dbReference type="Google" id="ProtNLM"/>
    </source>
</evidence>
<feature type="transmembrane region" description="Helical" evidence="2">
    <location>
        <begin position="209"/>
        <end position="232"/>
    </location>
</feature>
<dbReference type="EMBL" id="ADBJ01000031">
    <property type="protein sequence ID" value="EFA80373.1"/>
    <property type="molecule type" value="Genomic_DNA"/>
</dbReference>
<protein>
    <recommendedName>
        <fullName evidence="5">THH1/TOM1/TOM3 domain-containing protein</fullName>
    </recommendedName>
</protein>
<gene>
    <name evidence="3" type="ORF">PPL_07207</name>
</gene>
<comment type="caution">
    <text evidence="3">The sequence shown here is derived from an EMBL/GenBank/DDBJ whole genome shotgun (WGS) entry which is preliminary data.</text>
</comment>
<dbReference type="AlphaFoldDB" id="D3BEP2"/>
<sequence length="385" mass="43590">MGSYTTSDTGDYLVIVFLSIRISVLFVIFFLNAIQTVFEFRYLRATNRPISPRFCTFFSITFFPLFRGIEQLAYLLAYPRFVAPSHAYFFSLYGTYFIFSEWIFIGCFWTQLLYTFFVSTAIILKNTKRAWYTAWGLAVVFGFWTVILSILSWASPESIVHWITYGQLAWILVYGFAIIFNGVILVKFMKQQEKRIPKLQTTIDKTVRLAATLTILWLSSIAIIIGFSVAGVPESSDYYYFQKFFIFLIEVFQVIVVMLALGGETPINYIYFRRVNESHSSGSGLHTKNNSGAGEKYSFSSHVTSVGPQEVSMTTFSVAASRDLMESETSSNNQQEQPSATIPSHMKDIESGYGHSSTNELLHSTEQQNKQLGNAPTSSDSSSST</sequence>
<evidence type="ECO:0000313" key="3">
    <source>
        <dbReference type="EMBL" id="EFA80373.1"/>
    </source>
</evidence>
<dbReference type="Proteomes" id="UP000001396">
    <property type="component" value="Unassembled WGS sequence"/>
</dbReference>
<keyword evidence="2" id="KW-1133">Transmembrane helix</keyword>
<dbReference type="RefSeq" id="XP_020432493.1">
    <property type="nucleotide sequence ID" value="XM_020578045.1"/>
</dbReference>
<name>D3BEP2_HETP5</name>
<feature type="compositionally biased region" description="Polar residues" evidence="1">
    <location>
        <begin position="354"/>
        <end position="377"/>
    </location>
</feature>
<feature type="transmembrane region" description="Helical" evidence="2">
    <location>
        <begin position="54"/>
        <end position="76"/>
    </location>
</feature>
<evidence type="ECO:0000256" key="2">
    <source>
        <dbReference type="SAM" id="Phobius"/>
    </source>
</evidence>
<accession>D3BEP2</accession>
<keyword evidence="2" id="KW-0472">Membrane</keyword>
<evidence type="ECO:0000313" key="4">
    <source>
        <dbReference type="Proteomes" id="UP000001396"/>
    </source>
</evidence>
<reference evidence="3 4" key="1">
    <citation type="journal article" date="2011" name="Genome Res.">
        <title>Phylogeny-wide analysis of social amoeba genomes highlights ancient origins for complex intercellular communication.</title>
        <authorList>
            <person name="Heidel A.J."/>
            <person name="Lawal H.M."/>
            <person name="Felder M."/>
            <person name="Schilde C."/>
            <person name="Helps N.R."/>
            <person name="Tunggal B."/>
            <person name="Rivero F."/>
            <person name="John U."/>
            <person name="Schleicher M."/>
            <person name="Eichinger L."/>
            <person name="Platzer M."/>
            <person name="Noegel A.A."/>
            <person name="Schaap P."/>
            <person name="Gloeckner G."/>
        </authorList>
    </citation>
    <scope>NUCLEOTIDE SEQUENCE [LARGE SCALE GENOMIC DNA]</scope>
    <source>
        <strain evidence="4">ATCC 26659 / Pp 5 / PN500</strain>
    </source>
</reference>